<evidence type="ECO:0000256" key="1">
    <source>
        <dbReference type="ARBA" id="ARBA00004613"/>
    </source>
</evidence>
<feature type="domain" description="Deoxyribonuclease NucA/NucB" evidence="5">
    <location>
        <begin position="1017"/>
        <end position="1079"/>
    </location>
</feature>
<feature type="domain" description="Carbohydrate-binding module family 96" evidence="6">
    <location>
        <begin position="237"/>
        <end position="335"/>
    </location>
</feature>
<keyword evidence="3" id="KW-0732">Signal</keyword>
<sequence>MEIDAWTTETTQFFAAPDGRTVQAYLNTGPVRVRRGGKWLPIDTTLVVANGVLRPKAAKNGLQLSAGGNGPVAKLRSEKGRAALLPPAGGLNKPTVSGNTAVYPDAYGKGVDLAVTASPTGFTQSLIIRERPERKAAVELPMALPAGLTFSGGPGGRPQLKDGKKKLVDITGVPMLDAAAVEGGPDDGRRAVAHVTAATDSELVLAMDEAFLADPATQYPVTVEAGGSEWLGAGRAIDTFVSSVQYPNSQGGSTWLRAGKSSNGGETWRTFIGFQMDASFQLMGAKILNADLRLWNYRSNACGNVVGSGIQVRRVTGEWNPSTISWSSQPATTTSGQVVNQAAYSDTCSWGEGELYYSIEPIAQAWADGAADNGLLLRAANESDATNWRQYRSAEYGYSAGTTGPRGPVLFVEFEPSTEFTYLQADKPADPPSQAEIDDIKSRESTGIPTYPGTDDQKIHDTSATTGSRTEVDADTQETPPDLTPEELTDLETPDEGEGYYWEPDDPDAPTPTPTVTPTGPPDGEVTVDLPLSSAASTTNWGYEEQGIPELVAGSYDWEDGTYDLSRTYLKFDAAALAGKTVKSAQLRLRSRYGYCTAAQTAIKAYRVTSSWDEATLTWDSQPLTSATPVITPDSAPSCDATADMNWNVTQIAAGWASGSPNNGIQLRADPEAQQGAYERYFDSPSSEPADLLAPVLSVTIAGSSSTAGRATTTASAAAIQTVPPFGDGFMTEAECRQHEDEARDPGVNAGVFWPGGYAKNRFNYCAIRHVGMAKMKFAFPEITHYIDGEAVIRIRTYNAGKDKYDRLFQARVTVNHFTTKGLAYPRYAKITIGMKLEDTPGPQRCRITGQTQYTYHNSVWPNTEAIFNVESVDDNDYDDLDAVAICKPRFWSKVTSLTENVSAASYDTLPSIRCDSAHYIVSSIGAGCVVYQKPPTLTYKLTDGTSDPSVPSNDPNSTYRSVAGHIWTAFNFPLKTTPYSASKTFPGNADARGGAQLPLYRSINSTKNNKSGRLIRAECDKLPDYDKTIRQCDEYPFNSTTASAAFASNYSWSVRPVTKKVNEGGGGRLGRFYTNQRILGRDGSAQREFRNWDPFYVKVQRPA</sequence>
<comment type="subcellular location">
    <subcellularLocation>
        <location evidence="1">Secreted</location>
    </subcellularLocation>
</comment>
<evidence type="ECO:0000256" key="3">
    <source>
        <dbReference type="ARBA" id="ARBA00022729"/>
    </source>
</evidence>
<dbReference type="Pfam" id="PF24517">
    <property type="entry name" value="CBM96"/>
    <property type="match status" value="2"/>
</dbReference>
<feature type="domain" description="Carbohydrate-binding module family 96" evidence="6">
    <location>
        <begin position="565"/>
        <end position="684"/>
    </location>
</feature>
<feature type="compositionally biased region" description="Pro residues" evidence="4">
    <location>
        <begin position="509"/>
        <end position="521"/>
    </location>
</feature>
<feature type="region of interest" description="Disordered" evidence="4">
    <location>
        <begin position="424"/>
        <end position="526"/>
    </location>
</feature>
<dbReference type="NCBIfam" id="NF033679">
    <property type="entry name" value="DNRLRE_dom"/>
    <property type="match status" value="2"/>
</dbReference>
<keyword evidence="8" id="KW-1185">Reference proteome</keyword>
<comment type="caution">
    <text evidence="7">The sequence shown here is derived from an EMBL/GenBank/DDBJ whole genome shotgun (WGS) entry which is preliminary data.</text>
</comment>
<evidence type="ECO:0000259" key="5">
    <source>
        <dbReference type="Pfam" id="PF14040"/>
    </source>
</evidence>
<dbReference type="Proteomes" id="UP001317259">
    <property type="component" value="Unassembled WGS sequence"/>
</dbReference>
<dbReference type="Pfam" id="PF14040">
    <property type="entry name" value="DNase_NucA_NucB"/>
    <property type="match status" value="1"/>
</dbReference>
<evidence type="ECO:0000313" key="8">
    <source>
        <dbReference type="Proteomes" id="UP001317259"/>
    </source>
</evidence>
<feature type="compositionally biased region" description="Acidic residues" evidence="4">
    <location>
        <begin position="484"/>
        <end position="508"/>
    </location>
</feature>
<protein>
    <submittedName>
        <fullName evidence="7">DNRLRE domain-containing protein</fullName>
    </submittedName>
</protein>
<proteinExistence type="predicted"/>
<dbReference type="RefSeq" id="WP_242381175.1">
    <property type="nucleotide sequence ID" value="NZ_JAKRKC020000001.1"/>
</dbReference>
<dbReference type="EMBL" id="JAKRKC020000001">
    <property type="protein sequence ID" value="MCK2212213.1"/>
    <property type="molecule type" value="Genomic_DNA"/>
</dbReference>
<name>A0ABT0FIS8_9ACTN</name>
<reference evidence="7 8" key="1">
    <citation type="submission" date="2022-04" db="EMBL/GenBank/DDBJ databases">
        <title>Genome draft of Actinomadura sp. ATCC 31491.</title>
        <authorList>
            <person name="Shi X."/>
            <person name="Du Y."/>
        </authorList>
    </citation>
    <scope>NUCLEOTIDE SEQUENCE [LARGE SCALE GENOMIC DNA]</scope>
    <source>
        <strain evidence="7 8">ATCC 31491</strain>
    </source>
</reference>
<evidence type="ECO:0000259" key="6">
    <source>
        <dbReference type="Pfam" id="PF24517"/>
    </source>
</evidence>
<evidence type="ECO:0000256" key="4">
    <source>
        <dbReference type="SAM" id="MobiDB-lite"/>
    </source>
</evidence>
<organism evidence="7 8">
    <name type="scientific">Actinomadura luzonensis</name>
    <dbReference type="NCBI Taxonomy" id="2805427"/>
    <lineage>
        <taxon>Bacteria</taxon>
        <taxon>Bacillati</taxon>
        <taxon>Actinomycetota</taxon>
        <taxon>Actinomycetes</taxon>
        <taxon>Streptosporangiales</taxon>
        <taxon>Thermomonosporaceae</taxon>
        <taxon>Actinomadura</taxon>
    </lineage>
</organism>
<keyword evidence="2" id="KW-0964">Secreted</keyword>
<dbReference type="InterPro" id="IPR029476">
    <property type="entry name" value="DNase_NucA_NucB"/>
</dbReference>
<evidence type="ECO:0000313" key="7">
    <source>
        <dbReference type="EMBL" id="MCK2212213.1"/>
    </source>
</evidence>
<dbReference type="InterPro" id="IPR055372">
    <property type="entry name" value="CBM96"/>
</dbReference>
<evidence type="ECO:0000256" key="2">
    <source>
        <dbReference type="ARBA" id="ARBA00022525"/>
    </source>
</evidence>
<gene>
    <name evidence="7" type="ORF">MF672_000125</name>
</gene>
<accession>A0ABT0FIS8</accession>